<evidence type="ECO:0000313" key="2">
    <source>
        <dbReference type="Proteomes" id="UP000178606"/>
    </source>
</evidence>
<dbReference type="EMBL" id="MFKF01000081">
    <property type="protein sequence ID" value="OGG55385.1"/>
    <property type="molecule type" value="Genomic_DNA"/>
</dbReference>
<dbReference type="InterPro" id="IPR036177">
    <property type="entry name" value="Peptidase_M55_sf"/>
</dbReference>
<gene>
    <name evidence="1" type="ORF">A3F84_04475</name>
</gene>
<reference evidence="1 2" key="1">
    <citation type="journal article" date="2016" name="Nat. Commun.">
        <title>Thousands of microbial genomes shed light on interconnected biogeochemical processes in an aquifer system.</title>
        <authorList>
            <person name="Anantharaman K."/>
            <person name="Brown C.T."/>
            <person name="Hug L.A."/>
            <person name="Sharon I."/>
            <person name="Castelle C.J."/>
            <person name="Probst A.J."/>
            <person name="Thomas B.C."/>
            <person name="Singh A."/>
            <person name="Wilkins M.J."/>
            <person name="Karaoz U."/>
            <person name="Brodie E.L."/>
            <person name="Williams K.H."/>
            <person name="Hubbard S.S."/>
            <person name="Banfield J.F."/>
        </authorList>
    </citation>
    <scope>NUCLEOTIDE SEQUENCE [LARGE SCALE GENOMIC DNA]</scope>
    <source>
        <strain evidence="2">RIFCSPLOWO2_12_FULL_64_10</strain>
    </source>
</reference>
<dbReference type="AlphaFoldDB" id="A0A1F6D1Y3"/>
<evidence type="ECO:0008006" key="3">
    <source>
        <dbReference type="Google" id="ProtNLM"/>
    </source>
</evidence>
<organism evidence="1 2">
    <name type="scientific">Handelsmanbacteria sp. (strain RIFCSPLOWO2_12_FULL_64_10)</name>
    <dbReference type="NCBI Taxonomy" id="1817868"/>
    <lineage>
        <taxon>Bacteria</taxon>
        <taxon>Candidatus Handelsmaniibacteriota</taxon>
    </lineage>
</organism>
<comment type="caution">
    <text evidence="1">The sequence shown here is derived from an EMBL/GenBank/DDBJ whole genome shotgun (WGS) entry which is preliminary data.</text>
</comment>
<dbReference type="Gene3D" id="3.40.50.10780">
    <property type="entry name" value="Dipeptide transport protein"/>
    <property type="match status" value="1"/>
</dbReference>
<dbReference type="InterPro" id="IPR027476">
    <property type="entry name" value="DppA_N"/>
</dbReference>
<protein>
    <recommendedName>
        <fullName evidence="3">Peptidase M55</fullName>
    </recommendedName>
</protein>
<dbReference type="Proteomes" id="UP000178606">
    <property type="component" value="Unassembled WGS sequence"/>
</dbReference>
<dbReference type="Pfam" id="PF04951">
    <property type="entry name" value="Peptidase_M55"/>
    <property type="match status" value="1"/>
</dbReference>
<proteinExistence type="predicted"/>
<name>A0A1F6D1Y3_HANXR</name>
<evidence type="ECO:0000313" key="1">
    <source>
        <dbReference type="EMBL" id="OGG55385.1"/>
    </source>
</evidence>
<dbReference type="InterPro" id="IPR007035">
    <property type="entry name" value="Peptidase_M55"/>
</dbReference>
<sequence>MKIYIMTDLECAAGVLNFQEWTGPGKPYYDLAKKFLTLEVNAAVDGLFEGGATEVLVADGHGPGGVNIELLDPRVEYLRGWGAGPYPLCLDASFDAAIWVGQHAKAGTEYGHMAHTQGTVYLDLTINGVSIGEFGQLAMCASELGVRSIFGSGDEAFCKEAQALVPGIETVAVKWGVKPGTGDDLTQEDYARFTASARHLHPVRARRLIREGALRAIQRMRREDFGIIPLKPPFEKVTRLRPNAERPYRTISRVTHPASVIEVMNARGEQKKLEE</sequence>
<accession>A0A1F6D1Y3</accession>
<dbReference type="SUPFAM" id="SSF63992">
    <property type="entry name" value="Dipeptide transport protein"/>
    <property type="match status" value="1"/>
</dbReference>